<keyword evidence="2" id="KW-1185">Reference proteome</keyword>
<reference evidence="2" key="1">
    <citation type="submission" date="2016-07" db="EMBL/GenBank/DDBJ databases">
        <authorList>
            <person name="Florea S."/>
            <person name="Webb J.S."/>
            <person name="Jaromczyk J."/>
            <person name="Schardl C.L."/>
        </authorList>
    </citation>
    <scope>NUCLEOTIDE SEQUENCE [LARGE SCALE GENOMIC DNA]</scope>
    <source>
        <strain evidence="2">Z6</strain>
    </source>
</reference>
<dbReference type="OrthoDB" id="9961254at2"/>
<dbReference type="RefSeq" id="WP_068716512.1">
    <property type="nucleotide sequence ID" value="NZ_LWDV01000008.1"/>
</dbReference>
<comment type="caution">
    <text evidence="1">The sequence shown here is derived from an EMBL/GenBank/DDBJ whole genome shotgun (WGS) entry which is preliminary data.</text>
</comment>
<protein>
    <submittedName>
        <fullName evidence="1">Uncharacterized protein</fullName>
    </submittedName>
</protein>
<proteinExistence type="predicted"/>
<reference evidence="1 2" key="2">
    <citation type="submission" date="2016-08" db="EMBL/GenBank/DDBJ databases">
        <title>Orenia metallireducens sp. nov. strain Z6, a Novel Metal-reducing Firmicute from the Deep Subsurface.</title>
        <authorList>
            <person name="Maxim B.I."/>
            <person name="Kenneth K."/>
            <person name="Flynn T.M."/>
            <person name="Oloughlin E.J."/>
            <person name="Locke R.A."/>
            <person name="Weber J.R."/>
            <person name="Egan S.M."/>
            <person name="Mackie R.I."/>
            <person name="Cann I.K."/>
        </authorList>
    </citation>
    <scope>NUCLEOTIDE SEQUENCE [LARGE SCALE GENOMIC DNA]</scope>
    <source>
        <strain evidence="1 2">Z6</strain>
    </source>
</reference>
<organism evidence="1 2">
    <name type="scientific">Orenia metallireducens</name>
    <dbReference type="NCBI Taxonomy" id="1413210"/>
    <lineage>
        <taxon>Bacteria</taxon>
        <taxon>Bacillati</taxon>
        <taxon>Bacillota</taxon>
        <taxon>Clostridia</taxon>
        <taxon>Halanaerobiales</taxon>
        <taxon>Halobacteroidaceae</taxon>
        <taxon>Orenia</taxon>
    </lineage>
</organism>
<dbReference type="EMBL" id="LWDV01000008">
    <property type="protein sequence ID" value="OCL27032.1"/>
    <property type="molecule type" value="Genomic_DNA"/>
</dbReference>
<dbReference type="Proteomes" id="UP000093514">
    <property type="component" value="Unassembled WGS sequence"/>
</dbReference>
<evidence type="ECO:0000313" key="1">
    <source>
        <dbReference type="EMBL" id="OCL27032.1"/>
    </source>
</evidence>
<evidence type="ECO:0000313" key="2">
    <source>
        <dbReference type="Proteomes" id="UP000093514"/>
    </source>
</evidence>
<sequence>MRRLIILILMIGLICGLYFHHKGNWKQRVEKINEFKAKLNNANFEESKKEDIDPEDKNQIIDNNFEIKSPFNSKLATIMGAKRKESKAKEVEVQDIIKEEEKIEIQRPDFKLKGIVRIGEYQRVNVEFAGEYKHLSKGEVIDGFTLVDISKNSVIFKKGENYFEFKINGSNYTI</sequence>
<accession>A0A1C0A9R8</accession>
<gene>
    <name evidence="1" type="ORF">U472_05975</name>
</gene>
<name>A0A1C0A9R8_9FIRM</name>
<dbReference type="AlphaFoldDB" id="A0A1C0A9R8"/>